<reference evidence="2" key="1">
    <citation type="submission" date="2022-11" db="UniProtKB">
        <authorList>
            <consortium name="WormBaseParasite"/>
        </authorList>
    </citation>
    <scope>IDENTIFICATION</scope>
</reference>
<evidence type="ECO:0000313" key="2">
    <source>
        <dbReference type="WBParaSite" id="nRc.2.0.1.t48032-RA"/>
    </source>
</evidence>
<dbReference type="WBParaSite" id="nRc.2.0.1.t48032-RA">
    <property type="protein sequence ID" value="nRc.2.0.1.t48032-RA"/>
    <property type="gene ID" value="nRc.2.0.1.g48032"/>
</dbReference>
<protein>
    <submittedName>
        <fullName evidence="2">Uncharacterized protein</fullName>
    </submittedName>
</protein>
<organism evidence="1 2">
    <name type="scientific">Romanomermis culicivorax</name>
    <name type="common">Nematode worm</name>
    <dbReference type="NCBI Taxonomy" id="13658"/>
    <lineage>
        <taxon>Eukaryota</taxon>
        <taxon>Metazoa</taxon>
        <taxon>Ecdysozoa</taxon>
        <taxon>Nematoda</taxon>
        <taxon>Enoplea</taxon>
        <taxon>Dorylaimia</taxon>
        <taxon>Mermithida</taxon>
        <taxon>Mermithoidea</taxon>
        <taxon>Mermithidae</taxon>
        <taxon>Romanomermis</taxon>
    </lineage>
</organism>
<keyword evidence="1" id="KW-1185">Reference proteome</keyword>
<dbReference type="Proteomes" id="UP000887565">
    <property type="component" value="Unplaced"/>
</dbReference>
<name>A0A915LB13_ROMCU</name>
<evidence type="ECO:0000313" key="1">
    <source>
        <dbReference type="Proteomes" id="UP000887565"/>
    </source>
</evidence>
<proteinExistence type="predicted"/>
<accession>A0A915LB13</accession>
<dbReference type="AlphaFoldDB" id="A0A915LB13"/>
<sequence>MVQQSMNRALWLSQTIEQRFRGNQLVNAPHINEQADNQMVNGLEDVINNELVDANTYPFKDIIINGNSDGFAEIDNVQPLLKSMQPLINAKAGLIIRQKSLKYAFNDFWQAVQEKERLYLATEIQ</sequence>